<evidence type="ECO:0000313" key="2">
    <source>
        <dbReference type="EMBL" id="ABD09494.1"/>
    </source>
</evidence>
<dbReference type="eggNOG" id="COG1928">
    <property type="taxonomic scope" value="Bacteria"/>
</dbReference>
<dbReference type="EMBL" id="CP000249">
    <property type="protein sequence ID" value="ABD09494.1"/>
    <property type="molecule type" value="Genomic_DNA"/>
</dbReference>
<protein>
    <submittedName>
        <fullName evidence="2">Uncharacterized protein</fullName>
    </submittedName>
</protein>
<gene>
    <name evidence="2" type="ordered locus">Francci3_0100</name>
</gene>
<dbReference type="RefSeq" id="WP_011434575.1">
    <property type="nucleotide sequence ID" value="NC_007777.1"/>
</dbReference>
<reference evidence="2 3" key="1">
    <citation type="journal article" date="2007" name="Genome Res.">
        <title>Genome characteristics of facultatively symbiotic Frankia sp. strains reflect host range and host plant biogeography.</title>
        <authorList>
            <person name="Normand P."/>
            <person name="Lapierre P."/>
            <person name="Tisa L.S."/>
            <person name="Gogarten J.P."/>
            <person name="Alloisio N."/>
            <person name="Bagnarol E."/>
            <person name="Bassi C.A."/>
            <person name="Berry A.M."/>
            <person name="Bickhart D.M."/>
            <person name="Choisne N."/>
            <person name="Couloux A."/>
            <person name="Cournoyer B."/>
            <person name="Cruveiller S."/>
            <person name="Daubin V."/>
            <person name="Demange N."/>
            <person name="Francino M.P."/>
            <person name="Goltsman E."/>
            <person name="Huang Y."/>
            <person name="Kopp O.R."/>
            <person name="Labarre L."/>
            <person name="Lapidus A."/>
            <person name="Lavire C."/>
            <person name="Marechal J."/>
            <person name="Martinez M."/>
            <person name="Mastronunzio J.E."/>
            <person name="Mullin B.C."/>
            <person name="Niemann J."/>
            <person name="Pujic P."/>
            <person name="Rawnsley T."/>
            <person name="Rouy Z."/>
            <person name="Schenowitz C."/>
            <person name="Sellstedt A."/>
            <person name="Tavares F."/>
            <person name="Tomkins J.P."/>
            <person name="Vallenet D."/>
            <person name="Valverde C."/>
            <person name="Wall L.G."/>
            <person name="Wang Y."/>
            <person name="Medigue C."/>
            <person name="Benson D.R."/>
        </authorList>
    </citation>
    <scope>NUCLEOTIDE SEQUENCE [LARGE SCALE GENOMIC DNA]</scope>
    <source>
        <strain evidence="3">DSM 45818 / CECT 9043 / CcI3</strain>
    </source>
</reference>
<feature type="region of interest" description="Disordered" evidence="1">
    <location>
        <begin position="230"/>
        <end position="250"/>
    </location>
</feature>
<keyword evidence="3" id="KW-1185">Reference proteome</keyword>
<dbReference type="AlphaFoldDB" id="Q2JGU8"/>
<accession>Q2JGU8</accession>
<dbReference type="Proteomes" id="UP000001937">
    <property type="component" value="Chromosome"/>
</dbReference>
<name>Q2JGU8_FRACC</name>
<evidence type="ECO:0000256" key="1">
    <source>
        <dbReference type="SAM" id="MobiDB-lite"/>
    </source>
</evidence>
<proteinExistence type="predicted"/>
<evidence type="ECO:0000313" key="3">
    <source>
        <dbReference type="Proteomes" id="UP000001937"/>
    </source>
</evidence>
<sequence>MPGFRPSTSAFRFTNSFAPQPLLAVSAPWSTRRLGLGDASRGLCGGMIYAVRDLFEAGIGPPPDVVAPAVGSPLYAYLVRRLLESFDIPRGVARYYRLMQGADADVNRGIRVRPGVARTSLADEWPRIRLDLDEGLLSPIGIITVRSPDPRLLGLNHQVLAYAYVQAGTSITLRVYDPNTPGDRADEVTLSFDLAGPARIEHSIAIGGRPVRAFFRSRYRWVDPRRAIAPAAGRPAGQEAPGRSRLEKGR</sequence>
<dbReference type="OrthoDB" id="8479279at2"/>
<dbReference type="HOGENOM" id="CLU_968924_0_0_11"/>
<organism evidence="2 3">
    <name type="scientific">Frankia casuarinae (strain DSM 45818 / CECT 9043 / HFP020203 / CcI3)</name>
    <dbReference type="NCBI Taxonomy" id="106370"/>
    <lineage>
        <taxon>Bacteria</taxon>
        <taxon>Bacillati</taxon>
        <taxon>Actinomycetota</taxon>
        <taxon>Actinomycetes</taxon>
        <taxon>Frankiales</taxon>
        <taxon>Frankiaceae</taxon>
        <taxon>Frankia</taxon>
    </lineage>
</organism>
<dbReference type="KEGG" id="fra:Francci3_0100"/>